<comment type="caution">
    <text evidence="2">The sequence shown here is derived from an EMBL/GenBank/DDBJ whole genome shotgun (WGS) entry which is preliminary data.</text>
</comment>
<keyword evidence="1" id="KW-1133">Transmembrane helix</keyword>
<name>A0ABR4JVS4_9EURO</name>
<gene>
    <name evidence="2" type="ORF">BJY01DRAFT_248265</name>
</gene>
<dbReference type="EMBL" id="JBFXLU010000083">
    <property type="protein sequence ID" value="KAL2844140.1"/>
    <property type="molecule type" value="Genomic_DNA"/>
</dbReference>
<keyword evidence="1" id="KW-0472">Membrane</keyword>
<evidence type="ECO:0000313" key="2">
    <source>
        <dbReference type="EMBL" id="KAL2844140.1"/>
    </source>
</evidence>
<evidence type="ECO:0000313" key="3">
    <source>
        <dbReference type="Proteomes" id="UP001610446"/>
    </source>
</evidence>
<dbReference type="Proteomes" id="UP001610446">
    <property type="component" value="Unassembled WGS sequence"/>
</dbReference>
<keyword evidence="3" id="KW-1185">Reference proteome</keyword>
<protein>
    <submittedName>
        <fullName evidence="2">Uncharacterized protein</fullName>
    </submittedName>
</protein>
<proteinExistence type="predicted"/>
<feature type="transmembrane region" description="Helical" evidence="1">
    <location>
        <begin position="158"/>
        <end position="182"/>
    </location>
</feature>
<keyword evidence="1" id="KW-0812">Transmembrane</keyword>
<sequence>MGSSPEVIEQTCIDALTRQAREVNYRSAASNSNSRDSNPCSEIEKELRDNAPEACADLTGAGDDLGRFTVVPLGGLAPILSPQNSSSDCWPGLPKSDNLLRFGEDTTMNDYTIEAHLDEVYKTTPILTIFTPGTGTSNPSLVVTTPNLENAKGADKGAAALLTVNNFGVVVAAAVGAVMLSLL</sequence>
<accession>A0ABR4JVS4</accession>
<evidence type="ECO:0000256" key="1">
    <source>
        <dbReference type="SAM" id="Phobius"/>
    </source>
</evidence>
<reference evidence="2 3" key="1">
    <citation type="submission" date="2024-07" db="EMBL/GenBank/DDBJ databases">
        <title>Section-level genome sequencing and comparative genomics of Aspergillus sections Usti and Cavernicolus.</title>
        <authorList>
            <consortium name="Lawrence Berkeley National Laboratory"/>
            <person name="Nybo J.L."/>
            <person name="Vesth T.C."/>
            <person name="Theobald S."/>
            <person name="Frisvad J.C."/>
            <person name="Larsen T.O."/>
            <person name="Kjaerboelling I."/>
            <person name="Rothschild-Mancinelli K."/>
            <person name="Lyhne E.K."/>
            <person name="Kogle M.E."/>
            <person name="Barry K."/>
            <person name="Clum A."/>
            <person name="Na H."/>
            <person name="Ledsgaard L."/>
            <person name="Lin J."/>
            <person name="Lipzen A."/>
            <person name="Kuo A."/>
            <person name="Riley R."/>
            <person name="Mondo S."/>
            <person name="Labutti K."/>
            <person name="Haridas S."/>
            <person name="Pangalinan J."/>
            <person name="Salamov A.A."/>
            <person name="Simmons B.A."/>
            <person name="Magnuson J.K."/>
            <person name="Chen J."/>
            <person name="Drula E."/>
            <person name="Henrissat B."/>
            <person name="Wiebenga A."/>
            <person name="Lubbers R.J."/>
            <person name="Gomes A.C."/>
            <person name="Makela M.R."/>
            <person name="Stajich J."/>
            <person name="Grigoriev I.V."/>
            <person name="Mortensen U.H."/>
            <person name="De Vries R.P."/>
            <person name="Baker S.E."/>
            <person name="Andersen M.R."/>
        </authorList>
    </citation>
    <scope>NUCLEOTIDE SEQUENCE [LARGE SCALE GENOMIC DNA]</scope>
    <source>
        <strain evidence="2 3">CBS 123904</strain>
    </source>
</reference>
<organism evidence="2 3">
    <name type="scientific">Aspergillus pseudoustus</name>
    <dbReference type="NCBI Taxonomy" id="1810923"/>
    <lineage>
        <taxon>Eukaryota</taxon>
        <taxon>Fungi</taxon>
        <taxon>Dikarya</taxon>
        <taxon>Ascomycota</taxon>
        <taxon>Pezizomycotina</taxon>
        <taxon>Eurotiomycetes</taxon>
        <taxon>Eurotiomycetidae</taxon>
        <taxon>Eurotiales</taxon>
        <taxon>Aspergillaceae</taxon>
        <taxon>Aspergillus</taxon>
        <taxon>Aspergillus subgen. Nidulantes</taxon>
    </lineage>
</organism>